<evidence type="ECO:0000313" key="2">
    <source>
        <dbReference type="Proteomes" id="UP001626550"/>
    </source>
</evidence>
<proteinExistence type="predicted"/>
<keyword evidence="2" id="KW-1185">Reference proteome</keyword>
<sequence>MMRCQLIEQDKISLHLEEQKPLPACLPANLPRLIHCPFAEWTRPQDKMLATMDRVCERSVTTLMMKNGRVFLFTSALSSTNKQLKLCIFARPKGRTEQDRRSRVKIQHKKRALPLPSFLNSQQFTHLRIKVEHSVNFYSTHSFNVHFLFSQATAIFEWAGLERTGQGMQHSATQRRRAAK</sequence>
<evidence type="ECO:0000313" key="1">
    <source>
        <dbReference type="EMBL" id="KAL3319662.1"/>
    </source>
</evidence>
<dbReference type="EMBL" id="JBJKFK010000113">
    <property type="protein sequence ID" value="KAL3319662.1"/>
    <property type="molecule type" value="Genomic_DNA"/>
</dbReference>
<protein>
    <submittedName>
        <fullName evidence="1">Uncharacterized protein</fullName>
    </submittedName>
</protein>
<name>A0ABD2QJY1_9PLAT</name>
<reference evidence="1 2" key="1">
    <citation type="submission" date="2024-11" db="EMBL/GenBank/DDBJ databases">
        <title>Adaptive evolution of stress response genes in parasites aligns with host niche diversity.</title>
        <authorList>
            <person name="Hahn C."/>
            <person name="Resl P."/>
        </authorList>
    </citation>
    <scope>NUCLEOTIDE SEQUENCE [LARGE SCALE GENOMIC DNA]</scope>
    <source>
        <strain evidence="1">EGGRZ-B1_66</strain>
        <tissue evidence="1">Body</tissue>
    </source>
</reference>
<organism evidence="1 2">
    <name type="scientific">Cichlidogyrus casuarinus</name>
    <dbReference type="NCBI Taxonomy" id="1844966"/>
    <lineage>
        <taxon>Eukaryota</taxon>
        <taxon>Metazoa</taxon>
        <taxon>Spiralia</taxon>
        <taxon>Lophotrochozoa</taxon>
        <taxon>Platyhelminthes</taxon>
        <taxon>Monogenea</taxon>
        <taxon>Monopisthocotylea</taxon>
        <taxon>Dactylogyridea</taxon>
        <taxon>Ancyrocephalidae</taxon>
        <taxon>Cichlidogyrus</taxon>
    </lineage>
</organism>
<gene>
    <name evidence="1" type="ORF">Ciccas_001668</name>
</gene>
<dbReference type="AlphaFoldDB" id="A0ABD2QJY1"/>
<comment type="caution">
    <text evidence="1">The sequence shown here is derived from an EMBL/GenBank/DDBJ whole genome shotgun (WGS) entry which is preliminary data.</text>
</comment>
<dbReference type="Proteomes" id="UP001626550">
    <property type="component" value="Unassembled WGS sequence"/>
</dbReference>
<accession>A0ABD2QJY1</accession>